<name>A0A6S4TQ89_AERCA</name>
<dbReference type="AlphaFoldDB" id="A0A6S4TQ89"/>
<evidence type="ECO:0000259" key="2">
    <source>
        <dbReference type="SMART" id="SM00062"/>
    </source>
</evidence>
<gene>
    <name evidence="3" type="ORF">WP2W18E01_16990</name>
</gene>
<protein>
    <recommendedName>
        <fullName evidence="2">Solute-binding protein family 3/N-terminal domain-containing protein</fullName>
    </recommendedName>
</protein>
<dbReference type="EMBL" id="AP021927">
    <property type="protein sequence ID" value="BBQ30117.1"/>
    <property type="molecule type" value="Genomic_DNA"/>
</dbReference>
<dbReference type="SMART" id="SM00062">
    <property type="entry name" value="PBPb"/>
    <property type="match status" value="1"/>
</dbReference>
<dbReference type="Pfam" id="PF00497">
    <property type="entry name" value="SBP_bac_3"/>
    <property type="match status" value="1"/>
</dbReference>
<evidence type="ECO:0000256" key="1">
    <source>
        <dbReference type="SAM" id="SignalP"/>
    </source>
</evidence>
<feature type="domain" description="Solute-binding protein family 3/N-terminal" evidence="2">
    <location>
        <begin position="36"/>
        <end position="260"/>
    </location>
</feature>
<evidence type="ECO:0000313" key="3">
    <source>
        <dbReference type="EMBL" id="BBQ30117.1"/>
    </source>
</evidence>
<proteinExistence type="predicted"/>
<accession>A0A6S4TQ89</accession>
<dbReference type="PANTHER" id="PTHR38834">
    <property type="entry name" value="PERIPLASMIC SUBSTRATE BINDING PROTEIN FAMILY 3"/>
    <property type="match status" value="1"/>
</dbReference>
<dbReference type="Proteomes" id="UP000515756">
    <property type="component" value="Chromosome"/>
</dbReference>
<dbReference type="InterPro" id="IPR001638">
    <property type="entry name" value="Solute-binding_3/MltF_N"/>
</dbReference>
<evidence type="ECO:0000313" key="4">
    <source>
        <dbReference type="Proteomes" id="UP000515756"/>
    </source>
</evidence>
<feature type="signal peptide" evidence="1">
    <location>
        <begin position="1"/>
        <end position="19"/>
    </location>
</feature>
<dbReference type="SUPFAM" id="SSF53850">
    <property type="entry name" value="Periplasmic binding protein-like II"/>
    <property type="match status" value="1"/>
</dbReference>
<keyword evidence="1" id="KW-0732">Signal</keyword>
<organism evidence="3 4">
    <name type="scientific">Aeromonas caviae</name>
    <name type="common">Aeromonas punctata</name>
    <dbReference type="NCBI Taxonomy" id="648"/>
    <lineage>
        <taxon>Bacteria</taxon>
        <taxon>Pseudomonadati</taxon>
        <taxon>Pseudomonadota</taxon>
        <taxon>Gammaproteobacteria</taxon>
        <taxon>Aeromonadales</taxon>
        <taxon>Aeromonadaceae</taxon>
        <taxon>Aeromonas</taxon>
    </lineage>
</organism>
<reference evidence="3 4" key="1">
    <citation type="submission" date="2019-12" db="EMBL/GenBank/DDBJ databases">
        <title>complete genome sequences of Aeromonas caviae str. WP2-W18-ESBL-01 isolated from wastewater treatment plant effluent.</title>
        <authorList>
            <person name="Sekizuka T."/>
            <person name="Itokawa K."/>
            <person name="Yatsu K."/>
            <person name="Inamine Y."/>
            <person name="Kuroda M."/>
        </authorList>
    </citation>
    <scope>NUCLEOTIDE SEQUENCE [LARGE SCALE GENOMIC DNA]</scope>
    <source>
        <strain evidence="3 4">WP2-W18-ESBL-01</strain>
    </source>
</reference>
<dbReference type="PANTHER" id="PTHR38834:SF3">
    <property type="entry name" value="SOLUTE-BINDING PROTEIN FAMILY 3_N-TERMINAL DOMAIN-CONTAINING PROTEIN"/>
    <property type="match status" value="1"/>
</dbReference>
<feature type="chain" id="PRO_5028065123" description="Solute-binding protein family 3/N-terminal domain-containing protein" evidence="1">
    <location>
        <begin position="20"/>
        <end position="260"/>
    </location>
</feature>
<sequence length="260" mass="28909">MNIDIAVPLRRLVACAALAAMVCGTPATQASPALASLHYLTEEYKPYNFTGEDGAPTGFAIDLLHLVWQKTGTPVQPVSILPWARGYYLLTQKPNVVLFSTARTEARNPLFKWACPIGYAEIVLMGLASRPLTLTRLEDAQRYTIGAVRSDVGEQLLLNAGFDEQKIMTANRLSQALRMLTSGRVELISSNKSTLLDLIKTQQLDPAQFEVRWMLSSEQYCFAFSHPVDDALVREFQLGLTQVLASSDFQQLQHKYFPSP</sequence>
<dbReference type="Gene3D" id="3.40.190.10">
    <property type="entry name" value="Periplasmic binding protein-like II"/>
    <property type="match status" value="2"/>
</dbReference>